<proteinExistence type="predicted"/>
<evidence type="ECO:0000313" key="4">
    <source>
        <dbReference type="Proteomes" id="UP001551584"/>
    </source>
</evidence>
<keyword evidence="4" id="KW-1185">Reference proteome</keyword>
<keyword evidence="1" id="KW-0175">Coiled coil</keyword>
<feature type="coiled-coil region" evidence="1">
    <location>
        <begin position="122"/>
        <end position="149"/>
    </location>
</feature>
<sequence>MWGYQRADEGGVALPDTAEKFEETESEARERPLWVEVPARRPRLPDPIRTAAVRAGLMTAVTVLMAVVAFLLTMAKALLAFPAVIAAVAGIVAATWAVLDVWVTRQVWNQRHGVVSEPSSTARRLRRERRAARRQERAVEREFRRIRRRGGQPAGTV</sequence>
<feature type="transmembrane region" description="Helical" evidence="2">
    <location>
        <begin position="78"/>
        <end position="103"/>
    </location>
</feature>
<keyword evidence="2" id="KW-0472">Membrane</keyword>
<name>A0ABV3EZR2_9ACTN</name>
<keyword evidence="2" id="KW-0812">Transmembrane</keyword>
<evidence type="ECO:0000256" key="1">
    <source>
        <dbReference type="SAM" id="Coils"/>
    </source>
</evidence>
<accession>A0ABV3EZR2</accession>
<gene>
    <name evidence="3" type="ORF">AB0D95_30895</name>
</gene>
<protein>
    <recommendedName>
        <fullName evidence="5">DUF3040 domain-containing protein</fullName>
    </recommendedName>
</protein>
<keyword evidence="2" id="KW-1133">Transmembrane helix</keyword>
<dbReference type="Proteomes" id="UP001551584">
    <property type="component" value="Unassembled WGS sequence"/>
</dbReference>
<comment type="caution">
    <text evidence="3">The sequence shown here is derived from an EMBL/GenBank/DDBJ whole genome shotgun (WGS) entry which is preliminary data.</text>
</comment>
<organism evidence="3 4">
    <name type="scientific">Streptomyces chilikensis</name>
    <dbReference type="NCBI Taxonomy" id="1194079"/>
    <lineage>
        <taxon>Bacteria</taxon>
        <taxon>Bacillati</taxon>
        <taxon>Actinomycetota</taxon>
        <taxon>Actinomycetes</taxon>
        <taxon>Kitasatosporales</taxon>
        <taxon>Streptomycetaceae</taxon>
        <taxon>Streptomyces</taxon>
    </lineage>
</organism>
<dbReference type="EMBL" id="JBEZNA010000135">
    <property type="protein sequence ID" value="MEU9581621.1"/>
    <property type="molecule type" value="Genomic_DNA"/>
</dbReference>
<reference evidence="3 4" key="1">
    <citation type="submission" date="2024-06" db="EMBL/GenBank/DDBJ databases">
        <title>The Natural Products Discovery Center: Release of the First 8490 Sequenced Strains for Exploring Actinobacteria Biosynthetic Diversity.</title>
        <authorList>
            <person name="Kalkreuter E."/>
            <person name="Kautsar S.A."/>
            <person name="Yang D."/>
            <person name="Bader C.D."/>
            <person name="Teijaro C.N."/>
            <person name="Fluegel L."/>
            <person name="Davis C.M."/>
            <person name="Simpson J.R."/>
            <person name="Lauterbach L."/>
            <person name="Steele A.D."/>
            <person name="Gui C."/>
            <person name="Meng S."/>
            <person name="Li G."/>
            <person name="Viehrig K."/>
            <person name="Ye F."/>
            <person name="Su P."/>
            <person name="Kiefer A.F."/>
            <person name="Nichols A."/>
            <person name="Cepeda A.J."/>
            <person name="Yan W."/>
            <person name="Fan B."/>
            <person name="Jiang Y."/>
            <person name="Adhikari A."/>
            <person name="Zheng C.-J."/>
            <person name="Schuster L."/>
            <person name="Cowan T.M."/>
            <person name="Smanski M.J."/>
            <person name="Chevrette M.G."/>
            <person name="De Carvalho L.P.S."/>
            <person name="Shen B."/>
        </authorList>
    </citation>
    <scope>NUCLEOTIDE SEQUENCE [LARGE SCALE GENOMIC DNA]</scope>
    <source>
        <strain evidence="3 4">NPDC048117</strain>
    </source>
</reference>
<evidence type="ECO:0000256" key="2">
    <source>
        <dbReference type="SAM" id="Phobius"/>
    </source>
</evidence>
<feature type="transmembrane region" description="Helical" evidence="2">
    <location>
        <begin position="51"/>
        <end position="72"/>
    </location>
</feature>
<dbReference type="RefSeq" id="WP_280871261.1">
    <property type="nucleotide sequence ID" value="NZ_JBEZNA010000135.1"/>
</dbReference>
<evidence type="ECO:0008006" key="5">
    <source>
        <dbReference type="Google" id="ProtNLM"/>
    </source>
</evidence>
<evidence type="ECO:0000313" key="3">
    <source>
        <dbReference type="EMBL" id="MEU9581621.1"/>
    </source>
</evidence>